<dbReference type="SMART" id="SM00710">
    <property type="entry name" value="PbH1"/>
    <property type="match status" value="7"/>
</dbReference>
<protein>
    <recommendedName>
        <fullName evidence="2">Secretion system C-terminal sorting domain-containing protein</fullName>
    </recommendedName>
</protein>
<evidence type="ECO:0000313" key="3">
    <source>
        <dbReference type="EMBL" id="ANW96458.1"/>
    </source>
</evidence>
<dbReference type="Proteomes" id="UP000092967">
    <property type="component" value="Chromosome"/>
</dbReference>
<dbReference type="AlphaFoldDB" id="A0A1B1Y6T8"/>
<dbReference type="InterPro" id="IPR012334">
    <property type="entry name" value="Pectin_lyas_fold"/>
</dbReference>
<dbReference type="NCBIfam" id="TIGR04183">
    <property type="entry name" value="Por_Secre_tail"/>
    <property type="match status" value="1"/>
</dbReference>
<dbReference type="EMBL" id="CP014224">
    <property type="protein sequence ID" value="ANW96458.1"/>
    <property type="molecule type" value="Genomic_DNA"/>
</dbReference>
<evidence type="ECO:0000259" key="2">
    <source>
        <dbReference type="Pfam" id="PF18962"/>
    </source>
</evidence>
<evidence type="ECO:0000256" key="1">
    <source>
        <dbReference type="ARBA" id="ARBA00022729"/>
    </source>
</evidence>
<keyword evidence="1" id="KW-0732">Signal</keyword>
<dbReference type="SUPFAM" id="SSF51126">
    <property type="entry name" value="Pectin lyase-like"/>
    <property type="match status" value="1"/>
</dbReference>
<accession>A0A1B1Y6T8</accession>
<dbReference type="Pfam" id="PF18962">
    <property type="entry name" value="Por_Secre_tail"/>
    <property type="match status" value="1"/>
</dbReference>
<name>A0A1B1Y6T8_9FLAO</name>
<feature type="domain" description="Secretion system C-terminal sorting" evidence="2">
    <location>
        <begin position="579"/>
        <end position="646"/>
    </location>
</feature>
<dbReference type="InterPro" id="IPR059226">
    <property type="entry name" value="Choice_anch_Q_dom"/>
</dbReference>
<reference evidence="3 4" key="1">
    <citation type="submission" date="2016-02" db="EMBL/GenBank/DDBJ databases">
        <authorList>
            <person name="Wen L."/>
            <person name="He K."/>
            <person name="Yang H."/>
        </authorList>
    </citation>
    <scope>NUCLEOTIDE SEQUENCE [LARGE SCALE GENOMIC DNA]</scope>
    <source>
        <strain evidence="3 4">CZ1127</strain>
    </source>
</reference>
<dbReference type="InterPro" id="IPR006626">
    <property type="entry name" value="PbH1"/>
</dbReference>
<evidence type="ECO:0000313" key="4">
    <source>
        <dbReference type="Proteomes" id="UP000092967"/>
    </source>
</evidence>
<dbReference type="RefSeq" id="WP_068826596.1">
    <property type="nucleotide sequence ID" value="NZ_CP014224.1"/>
</dbReference>
<sequence length="653" mass="72083">MKQTPISIILIFICQALFAQTTYYVSKEIGSDSNDGLTTTTPFKTVEHAVKANNDIVHPGDTVLIMGEYTNDSYDPNFTFDFTEANSSDDTDERLNGIINSHLWHGENTIRINGVHGTPNNYITFKPYDANTVLKGDGANIFRVQNCSYLKIEGFDIEGEVERISLATAFALQFVYIDSSADVSNLTLAPNSLVVEQDQPTGNSVYYRVPPHWSLTQIEENNVDEGGPGWPLLPNISRPSYTSTRGLYVSNAHHIDVINNTVHHMPGGGIRFSEIAYSSIIGNSIHNCSRRSYGGTHALVVTKATSLATDVNISGGGDDSSSNPNDDTTHRIKINKNRIYFNYNEVYSWAPTKTEITPHLDEGKGISLQRNRTTDAPWEAGRILVSNNICYWNGFSGVHSNDGDRIDFINNTCYLNSYTNTVTLAPNGTGGNIGISVSDGEDLTIENNISVIDGGLEKYAIASNKSDNITTVANNVIWATEGSLVEDSEITGIQVNTVNADPVFVSVPSISDVKSSANPHLLTFDFHLQASSSAIDHADSNVAPSDDYDGVTRSATPEAGAYEFNVLHSDNIESIKIRVYPNPFFDEIRINTVDVKKEEIVLFDYLGKRINNPFIVVYHQNYIELNTSNLPKGMYLLKIKNVVKKVFKNRERN</sequence>
<dbReference type="InterPro" id="IPR026444">
    <property type="entry name" value="Secre_tail"/>
</dbReference>
<dbReference type="KEGG" id="wfu:AXE80_09270"/>
<dbReference type="InterPro" id="IPR011050">
    <property type="entry name" value="Pectin_lyase_fold/virulence"/>
</dbReference>
<organism evidence="3 4">
    <name type="scientific">Wenyingzhuangia fucanilytica</name>
    <dbReference type="NCBI Taxonomy" id="1790137"/>
    <lineage>
        <taxon>Bacteria</taxon>
        <taxon>Pseudomonadati</taxon>
        <taxon>Bacteroidota</taxon>
        <taxon>Flavobacteriia</taxon>
        <taxon>Flavobacteriales</taxon>
        <taxon>Flavobacteriaceae</taxon>
        <taxon>Wenyingzhuangia</taxon>
    </lineage>
</organism>
<dbReference type="Gene3D" id="2.160.20.10">
    <property type="entry name" value="Single-stranded right-handed beta-helix, Pectin lyase-like"/>
    <property type="match status" value="1"/>
</dbReference>
<dbReference type="NCBIfam" id="NF041518">
    <property type="entry name" value="choice_anch_Q"/>
    <property type="match status" value="1"/>
</dbReference>
<dbReference type="OrthoDB" id="786002at2"/>
<dbReference type="STRING" id="1790137.AXE80_09270"/>
<gene>
    <name evidence="3" type="ORF">AXE80_09270</name>
</gene>
<keyword evidence="4" id="KW-1185">Reference proteome</keyword>
<proteinExistence type="predicted"/>